<organism evidence="3 4">
    <name type="scientific">Candidatus Infernicultor aquiphilus</name>
    <dbReference type="NCBI Taxonomy" id="1805029"/>
    <lineage>
        <taxon>Bacteria</taxon>
        <taxon>Pseudomonadati</taxon>
        <taxon>Atribacterota</taxon>
        <taxon>Candidatus Phoenicimicrobiia</taxon>
        <taxon>Candidatus Pheonicimicrobiales</taxon>
        <taxon>Candidatus Phoenicimicrobiaceae</taxon>
        <taxon>Candidatus Infernicultor</taxon>
    </lineage>
</organism>
<protein>
    <recommendedName>
        <fullName evidence="2">5'-nucleotidase</fullName>
        <ecNumber evidence="2">3.1.3.5</ecNumber>
    </recommendedName>
</protein>
<gene>
    <name evidence="3" type="ORF">COZ58_02685</name>
</gene>
<evidence type="ECO:0000313" key="4">
    <source>
        <dbReference type="Proteomes" id="UP000231493"/>
    </source>
</evidence>
<name>A0A2M7K983_9BACT</name>
<accession>A0A2M7K983</accession>
<dbReference type="EC" id="3.1.3.5" evidence="2"/>
<evidence type="ECO:0000256" key="1">
    <source>
        <dbReference type="ARBA" id="ARBA00000815"/>
    </source>
</evidence>
<dbReference type="InterPro" id="IPR036523">
    <property type="entry name" value="SurE-like_sf"/>
</dbReference>
<comment type="catalytic activity">
    <reaction evidence="1">
        <text>a ribonucleoside 5'-phosphate + H2O = a ribonucleoside + phosphate</text>
        <dbReference type="Rhea" id="RHEA:12484"/>
        <dbReference type="ChEBI" id="CHEBI:15377"/>
        <dbReference type="ChEBI" id="CHEBI:18254"/>
        <dbReference type="ChEBI" id="CHEBI:43474"/>
        <dbReference type="ChEBI" id="CHEBI:58043"/>
        <dbReference type="EC" id="3.1.3.5"/>
    </reaction>
</comment>
<proteinExistence type="predicted"/>
<dbReference type="EMBL" id="PFIP01000051">
    <property type="protein sequence ID" value="PIX34708.1"/>
    <property type="molecule type" value="Genomic_DNA"/>
</dbReference>
<reference evidence="4" key="1">
    <citation type="submission" date="2017-09" db="EMBL/GenBank/DDBJ databases">
        <title>Depth-based differentiation of microbial function through sediment-hosted aquifers and enrichment of novel symbionts in the deep terrestrial subsurface.</title>
        <authorList>
            <person name="Probst A.J."/>
            <person name="Ladd B."/>
            <person name="Jarett J.K."/>
            <person name="Geller-Mcgrath D.E."/>
            <person name="Sieber C.M."/>
            <person name="Emerson J.B."/>
            <person name="Anantharaman K."/>
            <person name="Thomas B.C."/>
            <person name="Malmstrom R."/>
            <person name="Stieglmeier M."/>
            <person name="Klingl A."/>
            <person name="Woyke T."/>
            <person name="Ryan C.M."/>
            <person name="Banfield J.F."/>
        </authorList>
    </citation>
    <scope>NUCLEOTIDE SEQUENCE [LARGE SCALE GENOMIC DNA]</scope>
</reference>
<dbReference type="Proteomes" id="UP000231493">
    <property type="component" value="Unassembled WGS sequence"/>
</dbReference>
<dbReference type="SUPFAM" id="SSF64167">
    <property type="entry name" value="SurE-like"/>
    <property type="match status" value="1"/>
</dbReference>
<dbReference type="GO" id="GO:0008253">
    <property type="term" value="F:5'-nucleotidase activity"/>
    <property type="evidence" value="ECO:0007669"/>
    <property type="project" value="UniProtKB-EC"/>
</dbReference>
<evidence type="ECO:0000256" key="2">
    <source>
        <dbReference type="ARBA" id="ARBA00012643"/>
    </source>
</evidence>
<dbReference type="AlphaFoldDB" id="A0A2M7K983"/>
<evidence type="ECO:0000313" key="3">
    <source>
        <dbReference type="EMBL" id="PIX34708.1"/>
    </source>
</evidence>
<sequence length="48" mass="5644">LPEGKIEPDTDFEAIYNHKVSITPLSLDLTNYDIMPKVKDWAKKWNLR</sequence>
<feature type="non-terminal residue" evidence="3">
    <location>
        <position position="1"/>
    </location>
</feature>
<comment type="caution">
    <text evidence="3">The sequence shown here is derived from an EMBL/GenBank/DDBJ whole genome shotgun (WGS) entry which is preliminary data.</text>
</comment>
<dbReference type="Gene3D" id="3.40.1210.10">
    <property type="entry name" value="Survival protein SurE-like phosphatase/nucleotidase"/>
    <property type="match status" value="1"/>
</dbReference>